<comment type="caution">
    <text evidence="3">The sequence shown here is derived from an EMBL/GenBank/DDBJ whole genome shotgun (WGS) entry which is preliminary data.</text>
</comment>
<proteinExistence type="predicted"/>
<sequence>MSGKPPLALAALFAAALLATPALGGERKYNGDLDPGDSLTDTPRQRERGGREDDDFDPGPDDWRATRSSPYSGSWEDHADAYYGYGGCRFIERPIFDRNGAILDYRRFRICD</sequence>
<organism evidence="3 4">
    <name type="scientific">Methylocystis borbori</name>
    <dbReference type="NCBI Taxonomy" id="3118750"/>
    <lineage>
        <taxon>Bacteria</taxon>
        <taxon>Pseudomonadati</taxon>
        <taxon>Pseudomonadota</taxon>
        <taxon>Alphaproteobacteria</taxon>
        <taxon>Hyphomicrobiales</taxon>
        <taxon>Methylocystaceae</taxon>
        <taxon>Methylocystis</taxon>
    </lineage>
</organism>
<feature type="signal peptide" evidence="2">
    <location>
        <begin position="1"/>
        <end position="24"/>
    </location>
</feature>
<evidence type="ECO:0000313" key="4">
    <source>
        <dbReference type="Proteomes" id="UP001350748"/>
    </source>
</evidence>
<dbReference type="EMBL" id="JAZHYN010000019">
    <property type="protein sequence ID" value="MEF3366519.1"/>
    <property type="molecule type" value="Genomic_DNA"/>
</dbReference>
<feature type="region of interest" description="Disordered" evidence="1">
    <location>
        <begin position="25"/>
        <end position="77"/>
    </location>
</feature>
<protein>
    <recommendedName>
        <fullName evidence="5">Lectin-like protein BA14k</fullName>
    </recommendedName>
</protein>
<evidence type="ECO:0000313" key="3">
    <source>
        <dbReference type="EMBL" id="MEF3366519.1"/>
    </source>
</evidence>
<reference evidence="3 4" key="1">
    <citation type="submission" date="2024-02" db="EMBL/GenBank/DDBJ databases">
        <authorList>
            <person name="Grouzdev D."/>
        </authorList>
    </citation>
    <scope>NUCLEOTIDE SEQUENCE [LARGE SCALE GENOMIC DNA]</scope>
    <source>
        <strain evidence="3 4">9N</strain>
    </source>
</reference>
<keyword evidence="4" id="KW-1185">Reference proteome</keyword>
<evidence type="ECO:0000256" key="2">
    <source>
        <dbReference type="SAM" id="SignalP"/>
    </source>
</evidence>
<name>A0ABU7XH94_9HYPH</name>
<dbReference type="RefSeq" id="WP_332081538.1">
    <property type="nucleotide sequence ID" value="NZ_JAZHYN010000019.1"/>
</dbReference>
<accession>A0ABU7XH94</accession>
<gene>
    <name evidence="3" type="ORF">V3H18_08240</name>
</gene>
<keyword evidence="2" id="KW-0732">Signal</keyword>
<evidence type="ECO:0000256" key="1">
    <source>
        <dbReference type="SAM" id="MobiDB-lite"/>
    </source>
</evidence>
<evidence type="ECO:0008006" key="5">
    <source>
        <dbReference type="Google" id="ProtNLM"/>
    </source>
</evidence>
<dbReference type="Proteomes" id="UP001350748">
    <property type="component" value="Unassembled WGS sequence"/>
</dbReference>
<feature type="chain" id="PRO_5046473433" description="Lectin-like protein BA14k" evidence="2">
    <location>
        <begin position="25"/>
        <end position="112"/>
    </location>
</feature>